<reference evidence="2 3" key="1">
    <citation type="submission" date="2012-11" db="EMBL/GenBank/DDBJ databases">
        <title>Genome assembly of Thiorhodococcus sp. AK35.</title>
        <authorList>
            <person name="Nupur N."/>
            <person name="Khatri I."/>
            <person name="Subramanian S."/>
            <person name="Pinnaka A."/>
        </authorList>
    </citation>
    <scope>NUCLEOTIDE SEQUENCE [LARGE SCALE GENOMIC DNA]</scope>
    <source>
        <strain evidence="2 3">AK35</strain>
    </source>
</reference>
<gene>
    <name evidence="2" type="ORF">D779_2272</name>
</gene>
<evidence type="ECO:0000313" key="3">
    <source>
        <dbReference type="Proteomes" id="UP000019460"/>
    </source>
</evidence>
<dbReference type="InterPro" id="IPR036061">
    <property type="entry name" value="CheW-like_dom_sf"/>
</dbReference>
<proteinExistence type="predicted"/>
<evidence type="ECO:0000313" key="2">
    <source>
        <dbReference type="EMBL" id="EXJ14743.1"/>
    </source>
</evidence>
<comment type="caution">
    <text evidence="2">The sequence shown here is derived from an EMBL/GenBank/DDBJ whole genome shotgun (WGS) entry which is preliminary data.</text>
</comment>
<dbReference type="PROSITE" id="PS50851">
    <property type="entry name" value="CHEW"/>
    <property type="match status" value="1"/>
</dbReference>
<accession>W9V5C0</accession>
<name>W9V5C0_9GAMM</name>
<dbReference type="RefSeq" id="WP_043754537.1">
    <property type="nucleotide sequence ID" value="NZ_AONC01000037.1"/>
</dbReference>
<dbReference type="EMBL" id="AONC01000037">
    <property type="protein sequence ID" value="EXJ14743.1"/>
    <property type="molecule type" value="Genomic_DNA"/>
</dbReference>
<keyword evidence="3" id="KW-1185">Reference proteome</keyword>
<dbReference type="AlphaFoldDB" id="W9V5C0"/>
<dbReference type="GO" id="GO:0006935">
    <property type="term" value="P:chemotaxis"/>
    <property type="evidence" value="ECO:0007669"/>
    <property type="project" value="InterPro"/>
</dbReference>
<dbReference type="STRING" id="1249627.D779_2272"/>
<dbReference type="OrthoDB" id="5298045at2"/>
<evidence type="ECO:0000259" key="1">
    <source>
        <dbReference type="PROSITE" id="PS50851"/>
    </source>
</evidence>
<dbReference type="Pfam" id="PF01584">
    <property type="entry name" value="CheW"/>
    <property type="match status" value="1"/>
</dbReference>
<dbReference type="InterPro" id="IPR002545">
    <property type="entry name" value="CheW-lke_dom"/>
</dbReference>
<dbReference type="GO" id="GO:0007165">
    <property type="term" value="P:signal transduction"/>
    <property type="evidence" value="ECO:0007669"/>
    <property type="project" value="InterPro"/>
</dbReference>
<feature type="domain" description="CheW-like" evidence="1">
    <location>
        <begin position="37"/>
        <end position="175"/>
    </location>
</feature>
<dbReference type="SUPFAM" id="SSF50341">
    <property type="entry name" value="CheW-like"/>
    <property type="match status" value="1"/>
</dbReference>
<dbReference type="Proteomes" id="UP000019460">
    <property type="component" value="Unassembled WGS sequence"/>
</dbReference>
<protein>
    <recommendedName>
        <fullName evidence="1">CheW-like domain-containing protein</fullName>
    </recommendedName>
</protein>
<organism evidence="2 3">
    <name type="scientific">Imhoffiella purpurea</name>
    <dbReference type="NCBI Taxonomy" id="1249627"/>
    <lineage>
        <taxon>Bacteria</taxon>
        <taxon>Pseudomonadati</taxon>
        <taxon>Pseudomonadota</taxon>
        <taxon>Gammaproteobacteria</taxon>
        <taxon>Chromatiales</taxon>
        <taxon>Chromatiaceae</taxon>
        <taxon>Imhoffiella</taxon>
    </lineage>
</organism>
<sequence>MTSGEDAGDREPGGDGRESWAWILTALDAEELDQQPGEVRYAFRIGSWWFLVPLDLQAEVAPRQTCSRLPFTPTWCLGLSNYRGDLVPVYELGELIEERRGPGTGSYFLMLGRRDRRAGLCIDEIRSLRIPPDTGSVPLYPMRNFPDDLECRGIRIEGTLFAEVDLAEILGMLTERASLLGTSAPCSED</sequence>
<dbReference type="Gene3D" id="2.40.50.180">
    <property type="entry name" value="CheA-289, Domain 4"/>
    <property type="match status" value="1"/>
</dbReference>